<keyword evidence="3" id="KW-0233">DNA recombination</keyword>
<dbReference type="Gene3D" id="1.10.150.130">
    <property type="match status" value="1"/>
</dbReference>
<dbReference type="PROSITE" id="PS51898">
    <property type="entry name" value="TYR_RECOMBINASE"/>
    <property type="match status" value="1"/>
</dbReference>
<protein>
    <submittedName>
        <fullName evidence="5">Site-specific recombinase XerD</fullName>
    </submittedName>
</protein>
<keyword evidence="2" id="KW-0238">DNA-binding</keyword>
<dbReference type="InterPro" id="IPR002104">
    <property type="entry name" value="Integrase_catalytic"/>
</dbReference>
<feature type="domain" description="Tyr recombinase" evidence="4">
    <location>
        <begin position="96"/>
        <end position="273"/>
    </location>
</feature>
<evidence type="ECO:0000256" key="3">
    <source>
        <dbReference type="ARBA" id="ARBA00023172"/>
    </source>
</evidence>
<accession>A0A2V3PTL2</accession>
<dbReference type="SUPFAM" id="SSF56349">
    <property type="entry name" value="DNA breaking-rejoining enzymes"/>
    <property type="match status" value="1"/>
</dbReference>
<evidence type="ECO:0000313" key="5">
    <source>
        <dbReference type="EMBL" id="PXV66828.1"/>
    </source>
</evidence>
<dbReference type="GO" id="GO:0006310">
    <property type="term" value="P:DNA recombination"/>
    <property type="evidence" value="ECO:0007669"/>
    <property type="project" value="UniProtKB-KW"/>
</dbReference>
<evidence type="ECO:0000259" key="4">
    <source>
        <dbReference type="PROSITE" id="PS51898"/>
    </source>
</evidence>
<dbReference type="Pfam" id="PF00589">
    <property type="entry name" value="Phage_integrase"/>
    <property type="match status" value="1"/>
</dbReference>
<name>A0A2V3PTL2_9BACT</name>
<dbReference type="InterPro" id="IPR013762">
    <property type="entry name" value="Integrase-like_cat_sf"/>
</dbReference>
<keyword evidence="6" id="KW-1185">Reference proteome</keyword>
<dbReference type="RefSeq" id="WP_110309785.1">
    <property type="nucleotide sequence ID" value="NZ_QICL01000004.1"/>
</dbReference>
<comment type="similarity">
    <text evidence="1">Belongs to the 'phage' integrase family.</text>
</comment>
<evidence type="ECO:0000256" key="1">
    <source>
        <dbReference type="ARBA" id="ARBA00008857"/>
    </source>
</evidence>
<dbReference type="AlphaFoldDB" id="A0A2V3PTL2"/>
<dbReference type="InterPro" id="IPR010998">
    <property type="entry name" value="Integrase_recombinase_N"/>
</dbReference>
<proteinExistence type="inferred from homology"/>
<dbReference type="Pfam" id="PF13102">
    <property type="entry name" value="Phage_int_SAM_5"/>
    <property type="match status" value="1"/>
</dbReference>
<dbReference type="GO" id="GO:0015074">
    <property type="term" value="P:DNA integration"/>
    <property type="evidence" value="ECO:0007669"/>
    <property type="project" value="InterPro"/>
</dbReference>
<evidence type="ECO:0000313" key="6">
    <source>
        <dbReference type="Proteomes" id="UP000247973"/>
    </source>
</evidence>
<gene>
    <name evidence="5" type="ORF">CLV62_10489</name>
</gene>
<organism evidence="5 6">
    <name type="scientific">Dysgonomonas alginatilytica</name>
    <dbReference type="NCBI Taxonomy" id="1605892"/>
    <lineage>
        <taxon>Bacteria</taxon>
        <taxon>Pseudomonadati</taxon>
        <taxon>Bacteroidota</taxon>
        <taxon>Bacteroidia</taxon>
        <taxon>Bacteroidales</taxon>
        <taxon>Dysgonomonadaceae</taxon>
        <taxon>Dysgonomonas</taxon>
    </lineage>
</organism>
<dbReference type="OrthoDB" id="1493636at2"/>
<dbReference type="EMBL" id="QICL01000004">
    <property type="protein sequence ID" value="PXV66828.1"/>
    <property type="molecule type" value="Genomic_DNA"/>
</dbReference>
<dbReference type="InterPro" id="IPR050090">
    <property type="entry name" value="Tyrosine_recombinase_XerCD"/>
</dbReference>
<dbReference type="Proteomes" id="UP000247973">
    <property type="component" value="Unassembled WGS sequence"/>
</dbReference>
<comment type="caution">
    <text evidence="5">The sequence shown here is derived from an EMBL/GenBank/DDBJ whole genome shotgun (WGS) entry which is preliminary data.</text>
</comment>
<dbReference type="GO" id="GO:0003677">
    <property type="term" value="F:DNA binding"/>
    <property type="evidence" value="ECO:0007669"/>
    <property type="project" value="UniProtKB-KW"/>
</dbReference>
<dbReference type="PANTHER" id="PTHR30349:SF64">
    <property type="entry name" value="PROPHAGE INTEGRASE INTD-RELATED"/>
    <property type="match status" value="1"/>
</dbReference>
<sequence length="282" mass="32717">MNLNIKFTTAFQKKYFRERYVLDHLKSYNNNTEVDWNDLTKLFLIEFVEYLLDEVSQNSARTYCAHIKAILNKYSEAINLPCQDFADILTLKKVGVINTYLTLDEIQLLINYKPENEIEHTIRNQFLLSCLTGMRYSDVIHLNSTNIVNSEIIYFAQKTKNVVHTISCPVTEQLINEEMNFKYAQKTFNKVIKQICEKAGINSEVKIVRAGKVETGAKYKFISSHDARRSFATTNYEITLDIVLVCSLMGHKDIKTTQTYICRYQNNTKEVKSTYGKLHLAV</sequence>
<dbReference type="PANTHER" id="PTHR30349">
    <property type="entry name" value="PHAGE INTEGRASE-RELATED"/>
    <property type="match status" value="1"/>
</dbReference>
<dbReference type="InterPro" id="IPR025269">
    <property type="entry name" value="SAM-like_dom"/>
</dbReference>
<dbReference type="InterPro" id="IPR011010">
    <property type="entry name" value="DNA_brk_join_enz"/>
</dbReference>
<reference evidence="5 6" key="1">
    <citation type="submission" date="2018-03" db="EMBL/GenBank/DDBJ databases">
        <title>Genomic Encyclopedia of Archaeal and Bacterial Type Strains, Phase II (KMG-II): from individual species to whole genera.</title>
        <authorList>
            <person name="Goeker M."/>
        </authorList>
    </citation>
    <scope>NUCLEOTIDE SEQUENCE [LARGE SCALE GENOMIC DNA]</scope>
    <source>
        <strain evidence="5 6">DSM 100214</strain>
    </source>
</reference>
<dbReference type="Gene3D" id="1.10.443.10">
    <property type="entry name" value="Intergrase catalytic core"/>
    <property type="match status" value="1"/>
</dbReference>
<evidence type="ECO:0000256" key="2">
    <source>
        <dbReference type="ARBA" id="ARBA00023125"/>
    </source>
</evidence>